<evidence type="ECO:0000313" key="2">
    <source>
        <dbReference type="Proteomes" id="UP000784294"/>
    </source>
</evidence>
<keyword evidence="2" id="KW-1185">Reference proteome</keyword>
<accession>A0A448WSC4</accession>
<dbReference type="Proteomes" id="UP000784294">
    <property type="component" value="Unassembled WGS sequence"/>
</dbReference>
<dbReference type="AlphaFoldDB" id="A0A448WSC4"/>
<evidence type="ECO:0000313" key="1">
    <source>
        <dbReference type="EMBL" id="VEL19003.1"/>
    </source>
</evidence>
<dbReference type="OrthoDB" id="6273447at2759"/>
<sequence length="88" mass="9952">MSSHIHRVSKSFLIHSKQSTNKGLSFEVKEGDYNGLVATMGHLGDVKERQAATDELFEPLKQTIELLKTYNQEMSEDVHQSLEVSFSL</sequence>
<reference evidence="1" key="1">
    <citation type="submission" date="2018-11" db="EMBL/GenBank/DDBJ databases">
        <authorList>
            <consortium name="Pathogen Informatics"/>
        </authorList>
    </citation>
    <scope>NUCLEOTIDE SEQUENCE</scope>
</reference>
<gene>
    <name evidence="1" type="ORF">PXEA_LOCUS12443</name>
</gene>
<organism evidence="1 2">
    <name type="scientific">Protopolystoma xenopodis</name>
    <dbReference type="NCBI Taxonomy" id="117903"/>
    <lineage>
        <taxon>Eukaryota</taxon>
        <taxon>Metazoa</taxon>
        <taxon>Spiralia</taxon>
        <taxon>Lophotrochozoa</taxon>
        <taxon>Platyhelminthes</taxon>
        <taxon>Monogenea</taxon>
        <taxon>Polyopisthocotylea</taxon>
        <taxon>Polystomatidea</taxon>
        <taxon>Polystomatidae</taxon>
        <taxon>Protopolystoma</taxon>
    </lineage>
</organism>
<comment type="caution">
    <text evidence="1">The sequence shown here is derived from an EMBL/GenBank/DDBJ whole genome shotgun (WGS) entry which is preliminary data.</text>
</comment>
<dbReference type="EMBL" id="CAAALY010039613">
    <property type="protein sequence ID" value="VEL19003.1"/>
    <property type="molecule type" value="Genomic_DNA"/>
</dbReference>
<protein>
    <submittedName>
        <fullName evidence="1">Uncharacterized protein</fullName>
    </submittedName>
</protein>
<proteinExistence type="predicted"/>
<name>A0A448WSC4_9PLAT</name>